<accession>A0A8C2PJY4</accession>
<dbReference type="Ensembl" id="ENSCHIT00010025005.1">
    <property type="protein sequence ID" value="ENSCHIP00010017852.1"/>
    <property type="gene ID" value="ENSCHIG00010013073.1"/>
</dbReference>
<evidence type="ECO:0000313" key="5">
    <source>
        <dbReference type="Ensembl" id="ENSCHIP00010017852.1"/>
    </source>
</evidence>
<dbReference type="InterPro" id="IPR002190">
    <property type="entry name" value="MHD_dom"/>
</dbReference>
<dbReference type="SMART" id="SM01373">
    <property type="entry name" value="MAGE"/>
    <property type="match status" value="1"/>
</dbReference>
<dbReference type="PROSITE" id="PS50838">
    <property type="entry name" value="MAGE"/>
    <property type="match status" value="1"/>
</dbReference>
<dbReference type="GO" id="GO:0005634">
    <property type="term" value="C:nucleus"/>
    <property type="evidence" value="ECO:0007669"/>
    <property type="project" value="TreeGrafter"/>
</dbReference>
<organism evidence="5">
    <name type="scientific">Capra hircus</name>
    <name type="common">Goat</name>
    <dbReference type="NCBI Taxonomy" id="9925"/>
    <lineage>
        <taxon>Eukaryota</taxon>
        <taxon>Metazoa</taxon>
        <taxon>Chordata</taxon>
        <taxon>Craniata</taxon>
        <taxon>Vertebrata</taxon>
        <taxon>Euteleostomi</taxon>
        <taxon>Mammalia</taxon>
        <taxon>Eutheria</taxon>
        <taxon>Laurasiatheria</taxon>
        <taxon>Artiodactyla</taxon>
        <taxon>Ruminantia</taxon>
        <taxon>Pecora</taxon>
        <taxon>Bovidae</taxon>
        <taxon>Caprinae</taxon>
        <taxon>Capra</taxon>
    </lineage>
</organism>
<dbReference type="PANTHER" id="PTHR11736:SF61">
    <property type="entry name" value="MELANOMA-ASSOCIATED ANTIGEN F1"/>
    <property type="match status" value="1"/>
</dbReference>
<feature type="compositionally biased region" description="Basic and acidic residues" evidence="3">
    <location>
        <begin position="15"/>
        <end position="26"/>
    </location>
</feature>
<reference evidence="5" key="1">
    <citation type="submission" date="2019-03" db="EMBL/GenBank/DDBJ databases">
        <title>Genome sequencing and reference-guided assembly of Black Bengal Goat (Capra hircus).</title>
        <authorList>
            <person name="Siddiki A.Z."/>
            <person name="Baten A."/>
            <person name="Billah M."/>
            <person name="Alam M.A.U."/>
            <person name="Shawrob K.S.M."/>
            <person name="Saha S."/>
            <person name="Chowdhury M."/>
            <person name="Rahman A.H."/>
            <person name="Stear M."/>
            <person name="Miah G."/>
            <person name="Das G.B."/>
            <person name="Hossain M.M."/>
            <person name="Kumkum M."/>
            <person name="Islam M.S."/>
            <person name="Mollah A.M."/>
            <person name="Ahsan A."/>
            <person name="Tusar F."/>
            <person name="Khan M.K.I."/>
        </authorList>
    </citation>
    <scope>NUCLEOTIDE SEQUENCE [LARGE SCALE GENOMIC DNA]</scope>
</reference>
<dbReference type="Pfam" id="PF01454">
    <property type="entry name" value="MAGE"/>
    <property type="match status" value="1"/>
</dbReference>
<evidence type="ECO:0000256" key="1">
    <source>
        <dbReference type="ARBA" id="ARBA00022786"/>
    </source>
</evidence>
<evidence type="ECO:0000256" key="2">
    <source>
        <dbReference type="ARBA" id="ARBA00084104"/>
    </source>
</evidence>
<dbReference type="Gene3D" id="1.10.10.1200">
    <property type="entry name" value="MAGE homology domain, winged helix WH1 motif"/>
    <property type="match status" value="1"/>
</dbReference>
<keyword evidence="2" id="KW-0825">Tumor antigen</keyword>
<keyword evidence="1" id="KW-0833">Ubl conjugation pathway</keyword>
<dbReference type="InterPro" id="IPR041898">
    <property type="entry name" value="MAGE_WH1"/>
</dbReference>
<dbReference type="FunFam" id="1.10.10.1200:FF:000003">
    <property type="entry name" value="MAGE family member F1"/>
    <property type="match status" value="1"/>
</dbReference>
<evidence type="ECO:0000256" key="3">
    <source>
        <dbReference type="SAM" id="MobiDB-lite"/>
    </source>
</evidence>
<sequence length="326" mass="35354">MLQKPESGALPIPQAEREMDGSHDGETQPLTASQEMAPSPLLQESPEEDLGAVREEGASEPSLTPKGARALAAKTLARRRACRRLDRTVAELVQFLLLKDRKKSPITRSEMVKYVIGDLKDLFPEIIARAAEHLRYVFGFELKQLDRKHHTYILINKLKPIEHEEEALRGDGPRLGLLMMILGLIYMKGFSPGKGVVSSGTSASPLTSHSSLLCRAWEAFLSWPDSDTQHTWLLGCQGASLGECPPWGERAGRIGDQLFHVHVGLDPAGTPSQSTGLPRKDGLCPLGLPFPGLVGAQRRGWGMVASLPALCSGGSAGLEHRAGKIP</sequence>
<protein>
    <recommendedName>
        <fullName evidence="4">MAGE domain-containing protein</fullName>
    </recommendedName>
</protein>
<evidence type="ECO:0000259" key="4">
    <source>
        <dbReference type="PROSITE" id="PS50838"/>
    </source>
</evidence>
<feature type="region of interest" description="Disordered" evidence="3">
    <location>
        <begin position="1"/>
        <end position="67"/>
    </location>
</feature>
<dbReference type="PANTHER" id="PTHR11736">
    <property type="entry name" value="MELANOMA-ASSOCIATED ANTIGEN MAGE ANTIGEN"/>
    <property type="match status" value="1"/>
</dbReference>
<feature type="domain" description="MAGE" evidence="4">
    <location>
        <begin position="85"/>
        <end position="189"/>
    </location>
</feature>
<dbReference type="AlphaFoldDB" id="A0A8C2PJY4"/>
<reference evidence="5" key="2">
    <citation type="submission" date="2025-08" db="UniProtKB">
        <authorList>
            <consortium name="Ensembl"/>
        </authorList>
    </citation>
    <scope>IDENTIFICATION</scope>
</reference>
<dbReference type="GO" id="GO:0000122">
    <property type="term" value="P:negative regulation of transcription by RNA polymerase II"/>
    <property type="evidence" value="ECO:0007669"/>
    <property type="project" value="TreeGrafter"/>
</dbReference>
<proteinExistence type="predicted"/>
<dbReference type="InterPro" id="IPR037445">
    <property type="entry name" value="MAGE"/>
</dbReference>
<name>A0A8C2PJY4_CAPHI</name>